<dbReference type="GO" id="GO:0000155">
    <property type="term" value="F:phosphorelay sensor kinase activity"/>
    <property type="evidence" value="ECO:0007669"/>
    <property type="project" value="InterPro"/>
</dbReference>
<keyword evidence="22" id="KW-1185">Reference proteome</keyword>
<comment type="subunit">
    <text evidence="13">At low DSF concentrations, interacts with RpfF.</text>
</comment>
<evidence type="ECO:0000313" key="21">
    <source>
        <dbReference type="EMBL" id="TDP85932.1"/>
    </source>
</evidence>
<dbReference type="Proteomes" id="UP000294593">
    <property type="component" value="Unassembled WGS sequence"/>
</dbReference>
<dbReference type="PROSITE" id="PS50110">
    <property type="entry name" value="RESPONSE_REGULATORY"/>
    <property type="match status" value="1"/>
</dbReference>
<dbReference type="Pfam" id="PF17149">
    <property type="entry name" value="CHASE5"/>
    <property type="match status" value="1"/>
</dbReference>
<evidence type="ECO:0000256" key="4">
    <source>
        <dbReference type="ARBA" id="ARBA00022553"/>
    </source>
</evidence>
<feature type="domain" description="Response regulatory" evidence="19">
    <location>
        <begin position="535"/>
        <end position="651"/>
    </location>
</feature>
<evidence type="ECO:0000256" key="12">
    <source>
        <dbReference type="ARBA" id="ARBA00058004"/>
    </source>
</evidence>
<dbReference type="Pfam" id="PF00512">
    <property type="entry name" value="HisKA"/>
    <property type="match status" value="1"/>
</dbReference>
<evidence type="ECO:0000256" key="6">
    <source>
        <dbReference type="ARBA" id="ARBA00022729"/>
    </source>
</evidence>
<dbReference type="AlphaFoldDB" id="A0A4R6RHX3"/>
<evidence type="ECO:0000256" key="15">
    <source>
        <dbReference type="ARBA" id="ARBA00070152"/>
    </source>
</evidence>
<evidence type="ECO:0000313" key="22">
    <source>
        <dbReference type="Proteomes" id="UP000294593"/>
    </source>
</evidence>
<dbReference type="FunFam" id="3.30.565.10:FF:000010">
    <property type="entry name" value="Sensor histidine kinase RcsC"/>
    <property type="match status" value="1"/>
</dbReference>
<evidence type="ECO:0000259" key="19">
    <source>
        <dbReference type="PROSITE" id="PS50110"/>
    </source>
</evidence>
<dbReference type="Gene3D" id="3.40.50.2300">
    <property type="match status" value="1"/>
</dbReference>
<evidence type="ECO:0000256" key="2">
    <source>
        <dbReference type="ARBA" id="ARBA00004370"/>
    </source>
</evidence>
<keyword evidence="11" id="KW-0843">Virulence</keyword>
<dbReference type="CDD" id="cd17546">
    <property type="entry name" value="REC_hyHK_CKI1_RcsC-like"/>
    <property type="match status" value="1"/>
</dbReference>
<evidence type="ECO:0000256" key="7">
    <source>
        <dbReference type="ARBA" id="ARBA00022741"/>
    </source>
</evidence>
<dbReference type="CDD" id="cd00082">
    <property type="entry name" value="HisKA"/>
    <property type="match status" value="1"/>
</dbReference>
<dbReference type="InterPro" id="IPR033414">
    <property type="entry name" value="Sensor_dom"/>
</dbReference>
<dbReference type="InterPro" id="IPR003661">
    <property type="entry name" value="HisK_dim/P_dom"/>
</dbReference>
<comment type="caution">
    <text evidence="21">The sequence shown here is derived from an EMBL/GenBank/DDBJ whole genome shotgun (WGS) entry which is preliminary data.</text>
</comment>
<keyword evidence="6" id="KW-0732">Signal</keyword>
<dbReference type="PROSITE" id="PS50885">
    <property type="entry name" value="HAMP"/>
    <property type="match status" value="1"/>
</dbReference>
<dbReference type="PANTHER" id="PTHR45339:SF1">
    <property type="entry name" value="HYBRID SIGNAL TRANSDUCTION HISTIDINE KINASE J"/>
    <property type="match status" value="1"/>
</dbReference>
<dbReference type="SMART" id="SM00448">
    <property type="entry name" value="REC"/>
    <property type="match status" value="1"/>
</dbReference>
<feature type="region of interest" description="Disordered" evidence="17">
    <location>
        <begin position="496"/>
        <end position="522"/>
    </location>
</feature>
<feature type="compositionally biased region" description="Gly residues" evidence="17">
    <location>
        <begin position="507"/>
        <end position="519"/>
    </location>
</feature>
<protein>
    <recommendedName>
        <fullName evidence="14">Sensory/regulatory protein RpfC</fullName>
        <ecNumber evidence="3">2.7.13.3</ecNumber>
    </recommendedName>
    <alternativeName>
        <fullName evidence="15">Virulence sensor protein BvgS</fullName>
    </alternativeName>
</protein>
<dbReference type="Gene3D" id="1.10.287.130">
    <property type="match status" value="1"/>
</dbReference>
<dbReference type="GO" id="GO:0005524">
    <property type="term" value="F:ATP binding"/>
    <property type="evidence" value="ECO:0007669"/>
    <property type="project" value="UniProtKB-KW"/>
</dbReference>
<dbReference type="SUPFAM" id="SSF47384">
    <property type="entry name" value="Homodimeric domain of signal transducing histidine kinase"/>
    <property type="match status" value="1"/>
</dbReference>
<name>A0A4R6RHX3_9BURK</name>
<dbReference type="Gene3D" id="6.10.340.10">
    <property type="match status" value="1"/>
</dbReference>
<dbReference type="InterPro" id="IPR001789">
    <property type="entry name" value="Sig_transdc_resp-reg_receiver"/>
</dbReference>
<dbReference type="InterPro" id="IPR036890">
    <property type="entry name" value="HATPase_C_sf"/>
</dbReference>
<evidence type="ECO:0000256" key="17">
    <source>
        <dbReference type="SAM" id="MobiDB-lite"/>
    </source>
</evidence>
<dbReference type="PRINTS" id="PR00344">
    <property type="entry name" value="BCTRLSENSOR"/>
</dbReference>
<dbReference type="InterPro" id="IPR005467">
    <property type="entry name" value="His_kinase_dom"/>
</dbReference>
<dbReference type="Pfam" id="PF00072">
    <property type="entry name" value="Response_reg"/>
    <property type="match status" value="1"/>
</dbReference>
<feature type="domain" description="Histidine kinase" evidence="18">
    <location>
        <begin position="269"/>
        <end position="490"/>
    </location>
</feature>
<evidence type="ECO:0000256" key="3">
    <source>
        <dbReference type="ARBA" id="ARBA00012438"/>
    </source>
</evidence>
<evidence type="ECO:0000256" key="11">
    <source>
        <dbReference type="ARBA" id="ARBA00023026"/>
    </source>
</evidence>
<accession>A0A4R6RHX3</accession>
<dbReference type="FunFam" id="1.10.287.130:FF:000002">
    <property type="entry name" value="Two-component osmosensing histidine kinase"/>
    <property type="match status" value="1"/>
</dbReference>
<dbReference type="CDD" id="cd16922">
    <property type="entry name" value="HATPase_EvgS-ArcB-TorS-like"/>
    <property type="match status" value="1"/>
</dbReference>
<reference evidence="21 22" key="1">
    <citation type="submission" date="2019-03" db="EMBL/GenBank/DDBJ databases">
        <title>Genomic Encyclopedia of Type Strains, Phase IV (KMG-IV): sequencing the most valuable type-strain genomes for metagenomic binning, comparative biology and taxonomic classification.</title>
        <authorList>
            <person name="Goeker M."/>
        </authorList>
    </citation>
    <scope>NUCLEOTIDE SEQUENCE [LARGE SCALE GENOMIC DNA]</scope>
    <source>
        <strain evidence="21 22">DSM 11901</strain>
    </source>
</reference>
<keyword evidence="4 16" id="KW-0597">Phosphoprotein</keyword>
<evidence type="ECO:0000256" key="9">
    <source>
        <dbReference type="ARBA" id="ARBA00022840"/>
    </source>
</evidence>
<sequence>MKIGTSISRRMTVQVLSTSLLIALLAGGYQLYTAYREGLQAIHEGLRVIGTTQVPALTADVWQLDESLIQQQLAGIASQPDVSHAAITGDMPFEVAPIGQRASPNDSAWLPQVVSRRYDLVRPDEGTGQGRVIGQLTVEVSLSGLHGRLRDIALTVFLTELLRSAVLALAIVVGMRLLILRHVQQVARYASELTLDQLDRPLQLARTPRAQPGQADEIDVLADAINGMRVSLQDEIAKRQATEQRSQQLAVDKEAAELANAAKGEFLANVSHEIRTPMNAIIGMSDLALHSGMAEPQRGYIQRVSTAARLLLGILNDILDFSKIEAGKLDLEQTPFSLTDVLDSLLDVVGVKAREKGLVLSFTVASDAPIRLMGDPLRLQQVLVNLVGNAVKFTAQGQVKLSVRVLSQSPGEATLRFDVRDTGVGMTPEQLARLFQPFSQGDSSTSRHFGGTGLGLAISRQLVAMMGGEIDVSSQAGQGSTFGFSLRYPLDLARTGDGQSQRLGGSAAQGGHGGHGGTLGHLPLPEAPPELVGVRVLLAEDNEVNQELAVALLARVGIAVSVASNGHEVLALLAEQRFDCILMDCQMPGMDGYTATRCIRADARWKGLPIIAMTANAMVSDRQKVLDAGMNDHVSKPISVEDLYAKLVRWAGRERAQGVATVRWGQRASDGTGPT</sequence>
<dbReference type="SMART" id="SM00304">
    <property type="entry name" value="HAMP"/>
    <property type="match status" value="1"/>
</dbReference>
<dbReference type="PROSITE" id="PS50109">
    <property type="entry name" value="HIS_KIN"/>
    <property type="match status" value="1"/>
</dbReference>
<dbReference type="InterPro" id="IPR003594">
    <property type="entry name" value="HATPase_dom"/>
</dbReference>
<evidence type="ECO:0000256" key="10">
    <source>
        <dbReference type="ARBA" id="ARBA00023012"/>
    </source>
</evidence>
<keyword evidence="9" id="KW-0067">ATP-binding</keyword>
<dbReference type="Gene3D" id="3.30.565.10">
    <property type="entry name" value="Histidine kinase-like ATPase, C-terminal domain"/>
    <property type="match status" value="1"/>
</dbReference>
<dbReference type="OrthoDB" id="5290456at2"/>
<evidence type="ECO:0000256" key="8">
    <source>
        <dbReference type="ARBA" id="ARBA00022777"/>
    </source>
</evidence>
<evidence type="ECO:0000259" key="18">
    <source>
        <dbReference type="PROSITE" id="PS50109"/>
    </source>
</evidence>
<keyword evidence="8 21" id="KW-0418">Kinase</keyword>
<evidence type="ECO:0000259" key="20">
    <source>
        <dbReference type="PROSITE" id="PS50885"/>
    </source>
</evidence>
<comment type="function">
    <text evidence="12">Member of the two-component regulatory system BvgS/BvgA. Phosphorylates BvgA via a four-step phosphorelay in response to environmental signals.</text>
</comment>
<dbReference type="PANTHER" id="PTHR45339">
    <property type="entry name" value="HYBRID SIGNAL TRANSDUCTION HISTIDINE KINASE J"/>
    <property type="match status" value="1"/>
</dbReference>
<evidence type="ECO:0000256" key="14">
    <source>
        <dbReference type="ARBA" id="ARBA00068150"/>
    </source>
</evidence>
<dbReference type="EMBL" id="SNXW01000002">
    <property type="protein sequence ID" value="TDP85932.1"/>
    <property type="molecule type" value="Genomic_DNA"/>
</dbReference>
<comment type="catalytic activity">
    <reaction evidence="1">
        <text>ATP + protein L-histidine = ADP + protein N-phospho-L-histidine.</text>
        <dbReference type="EC" id="2.7.13.3"/>
    </reaction>
</comment>
<evidence type="ECO:0000256" key="1">
    <source>
        <dbReference type="ARBA" id="ARBA00000085"/>
    </source>
</evidence>
<dbReference type="Pfam" id="PF02518">
    <property type="entry name" value="HATPase_c"/>
    <property type="match status" value="1"/>
</dbReference>
<dbReference type="SMART" id="SM00388">
    <property type="entry name" value="HisKA"/>
    <property type="match status" value="1"/>
</dbReference>
<keyword evidence="10" id="KW-0902">Two-component regulatory system</keyword>
<evidence type="ECO:0000256" key="5">
    <source>
        <dbReference type="ARBA" id="ARBA00022679"/>
    </source>
</evidence>
<dbReference type="InterPro" id="IPR036097">
    <property type="entry name" value="HisK_dim/P_sf"/>
</dbReference>
<dbReference type="InterPro" id="IPR011006">
    <property type="entry name" value="CheY-like_superfamily"/>
</dbReference>
<evidence type="ECO:0000256" key="16">
    <source>
        <dbReference type="PROSITE-ProRule" id="PRU00169"/>
    </source>
</evidence>
<proteinExistence type="predicted"/>
<dbReference type="SUPFAM" id="SSF52172">
    <property type="entry name" value="CheY-like"/>
    <property type="match status" value="1"/>
</dbReference>
<dbReference type="InterPro" id="IPR003660">
    <property type="entry name" value="HAMP_dom"/>
</dbReference>
<feature type="domain" description="HAMP" evidence="20">
    <location>
        <begin position="177"/>
        <end position="237"/>
    </location>
</feature>
<feature type="modified residue" description="4-aspartylphosphate" evidence="16">
    <location>
        <position position="584"/>
    </location>
</feature>
<comment type="subcellular location">
    <subcellularLocation>
        <location evidence="2">Membrane</location>
    </subcellularLocation>
</comment>
<dbReference type="GO" id="GO:0016020">
    <property type="term" value="C:membrane"/>
    <property type="evidence" value="ECO:0007669"/>
    <property type="project" value="UniProtKB-SubCell"/>
</dbReference>
<dbReference type="InterPro" id="IPR004358">
    <property type="entry name" value="Sig_transdc_His_kin-like_C"/>
</dbReference>
<keyword evidence="5" id="KW-0808">Transferase</keyword>
<dbReference type="SUPFAM" id="SSF55874">
    <property type="entry name" value="ATPase domain of HSP90 chaperone/DNA topoisomerase II/histidine kinase"/>
    <property type="match status" value="1"/>
</dbReference>
<keyword evidence="7" id="KW-0547">Nucleotide-binding</keyword>
<dbReference type="EC" id="2.7.13.3" evidence="3"/>
<organism evidence="21 22">
    <name type="scientific">Aquabacterium commune</name>
    <dbReference type="NCBI Taxonomy" id="70586"/>
    <lineage>
        <taxon>Bacteria</taxon>
        <taxon>Pseudomonadati</taxon>
        <taxon>Pseudomonadota</taxon>
        <taxon>Betaproteobacteria</taxon>
        <taxon>Burkholderiales</taxon>
        <taxon>Aquabacterium</taxon>
    </lineage>
</organism>
<evidence type="ECO:0000256" key="13">
    <source>
        <dbReference type="ARBA" id="ARBA00064003"/>
    </source>
</evidence>
<gene>
    <name evidence="21" type="ORF">EV672_102282</name>
</gene>
<dbReference type="RefSeq" id="WP_133606965.1">
    <property type="nucleotide sequence ID" value="NZ_JBASTO010000257.1"/>
</dbReference>
<dbReference type="SMART" id="SM00387">
    <property type="entry name" value="HATPase_c"/>
    <property type="match status" value="1"/>
</dbReference>